<dbReference type="EMBL" id="QUZT01000044">
    <property type="protein sequence ID" value="TFY90179.1"/>
    <property type="molecule type" value="Genomic_DNA"/>
</dbReference>
<protein>
    <submittedName>
        <fullName evidence="2">DUF1120 domain-containing protein</fullName>
    </submittedName>
</protein>
<dbReference type="Pfam" id="PF06551">
    <property type="entry name" value="DUF1120"/>
    <property type="match status" value="1"/>
</dbReference>
<keyword evidence="3" id="KW-1185">Reference proteome</keyword>
<dbReference type="AlphaFoldDB" id="A0A4Z0AVI4"/>
<evidence type="ECO:0000256" key="1">
    <source>
        <dbReference type="SAM" id="SignalP"/>
    </source>
</evidence>
<keyword evidence="1" id="KW-0732">Signal</keyword>
<dbReference type="Proteomes" id="UP000297734">
    <property type="component" value="Unassembled WGS sequence"/>
</dbReference>
<evidence type="ECO:0000313" key="3">
    <source>
        <dbReference type="Proteomes" id="UP000297734"/>
    </source>
</evidence>
<name>A0A4Z0AVI4_9PSED</name>
<evidence type="ECO:0000313" key="2">
    <source>
        <dbReference type="EMBL" id="TFY90179.1"/>
    </source>
</evidence>
<dbReference type="RefSeq" id="WP_135309944.1">
    <property type="nucleotide sequence ID" value="NZ_QUZT01000044.1"/>
</dbReference>
<reference evidence="2 3" key="1">
    <citation type="journal article" date="2019" name="Syst. Appl. Microbiol.">
        <title>New species of pathogenic Pseudomonas isolated from citrus in Tunisia: Proposal of Pseudomonas kairouanensis sp. nov. and Pseudomonas nabeulensis sp. nov.</title>
        <authorList>
            <person name="Oueslati M."/>
            <person name="Mulet M."/>
            <person name="Gomila M."/>
            <person name="Berge O."/>
            <person name="Hajlaoui M.R."/>
            <person name="Lalucat J."/>
            <person name="Sadfi-Zouaoui N."/>
            <person name="Garcia-Valdes E."/>
        </authorList>
    </citation>
    <scope>NUCLEOTIDE SEQUENCE [LARGE SCALE GENOMIC DNA]</scope>
    <source>
        <strain evidence="2 3">E10B</strain>
    </source>
</reference>
<dbReference type="InterPro" id="IPR010546">
    <property type="entry name" value="DUF1120"/>
</dbReference>
<organism evidence="2 3">
    <name type="scientific">Pseudomonas nabeulensis</name>
    <dbReference type="NCBI Taxonomy" id="2293833"/>
    <lineage>
        <taxon>Bacteria</taxon>
        <taxon>Pseudomonadati</taxon>
        <taxon>Pseudomonadota</taxon>
        <taxon>Gammaproteobacteria</taxon>
        <taxon>Pseudomonadales</taxon>
        <taxon>Pseudomonadaceae</taxon>
        <taxon>Pseudomonas</taxon>
    </lineage>
</organism>
<sequence>MDRHTRASLALLLAASAPGAFAASSTDLSITGAITPSACETLLSNGGVVDHGKLTARDLDPVLPTRLATGVMQLEVHCEGATLFTLTTVDNRAGTAAINPRSMHGLGMVNDDQKLGAVSFGVFEAVADNDPVQPIMSRDGGTTWGPSSYLGHAAQTAFSNSGSIPYAPIALQDLTARLHAFTVIAPAGDLSLLDELPIDGHATLQLKYW</sequence>
<proteinExistence type="predicted"/>
<feature type="signal peptide" evidence="1">
    <location>
        <begin position="1"/>
        <end position="22"/>
    </location>
</feature>
<feature type="chain" id="PRO_5021289414" evidence="1">
    <location>
        <begin position="23"/>
        <end position="209"/>
    </location>
</feature>
<comment type="caution">
    <text evidence="2">The sequence shown here is derived from an EMBL/GenBank/DDBJ whole genome shotgun (WGS) entry which is preliminary data.</text>
</comment>
<dbReference type="OrthoDB" id="6602106at2"/>
<accession>A0A4Z0AVI4</accession>
<gene>
    <name evidence="2" type="ORF">DYL61_21215</name>
</gene>